<feature type="non-terminal residue" evidence="1">
    <location>
        <position position="1"/>
    </location>
</feature>
<name>A0AAD8ESS3_DIPPU</name>
<accession>A0AAD8ESS3</accession>
<dbReference type="Proteomes" id="UP001233999">
    <property type="component" value="Unassembled WGS sequence"/>
</dbReference>
<evidence type="ECO:0000313" key="2">
    <source>
        <dbReference type="Proteomes" id="UP001233999"/>
    </source>
</evidence>
<feature type="non-terminal residue" evidence="1">
    <location>
        <position position="134"/>
    </location>
</feature>
<gene>
    <name evidence="1" type="ORF">L9F63_001104</name>
</gene>
<protein>
    <submittedName>
        <fullName evidence="1">Uncharacterized protein</fullName>
    </submittedName>
</protein>
<evidence type="ECO:0000313" key="1">
    <source>
        <dbReference type="EMBL" id="KAJ9600749.1"/>
    </source>
</evidence>
<reference evidence="1" key="1">
    <citation type="journal article" date="2023" name="IScience">
        <title>Live-bearing cockroach genome reveals convergent evolutionary mechanisms linked to viviparity in insects and beyond.</title>
        <authorList>
            <person name="Fouks B."/>
            <person name="Harrison M.C."/>
            <person name="Mikhailova A.A."/>
            <person name="Marchal E."/>
            <person name="English S."/>
            <person name="Carruthers M."/>
            <person name="Jennings E.C."/>
            <person name="Chiamaka E.L."/>
            <person name="Frigard R.A."/>
            <person name="Pippel M."/>
            <person name="Attardo G.M."/>
            <person name="Benoit J.B."/>
            <person name="Bornberg-Bauer E."/>
            <person name="Tobe S.S."/>
        </authorList>
    </citation>
    <scope>NUCLEOTIDE SEQUENCE</scope>
    <source>
        <strain evidence="1">Stay&amp;Tobe</strain>
    </source>
</reference>
<keyword evidence="2" id="KW-1185">Reference proteome</keyword>
<organism evidence="1 2">
    <name type="scientific">Diploptera punctata</name>
    <name type="common">Pacific beetle cockroach</name>
    <dbReference type="NCBI Taxonomy" id="6984"/>
    <lineage>
        <taxon>Eukaryota</taxon>
        <taxon>Metazoa</taxon>
        <taxon>Ecdysozoa</taxon>
        <taxon>Arthropoda</taxon>
        <taxon>Hexapoda</taxon>
        <taxon>Insecta</taxon>
        <taxon>Pterygota</taxon>
        <taxon>Neoptera</taxon>
        <taxon>Polyneoptera</taxon>
        <taxon>Dictyoptera</taxon>
        <taxon>Blattodea</taxon>
        <taxon>Blaberoidea</taxon>
        <taxon>Blaberidae</taxon>
        <taxon>Diplopterinae</taxon>
        <taxon>Diploptera</taxon>
    </lineage>
</organism>
<reference evidence="1" key="2">
    <citation type="submission" date="2023-05" db="EMBL/GenBank/DDBJ databases">
        <authorList>
            <person name="Fouks B."/>
        </authorList>
    </citation>
    <scope>NUCLEOTIDE SEQUENCE</scope>
    <source>
        <strain evidence="1">Stay&amp;Tobe</strain>
        <tissue evidence="1">Testes</tissue>
    </source>
</reference>
<sequence>FSSFPLPLLTLVKKPTTLVRVREEHFRTVLPHFAKHNGLPFHFCVSDRARPGFEPGTSRTQSENHTPRPTSRLPVAYLNLLEPTGLQRTDRRGSISILRNHIYKITTLYAYLYVQNYETITLLTKQIMELYENR</sequence>
<comment type="caution">
    <text evidence="1">The sequence shown here is derived from an EMBL/GenBank/DDBJ whole genome shotgun (WGS) entry which is preliminary data.</text>
</comment>
<dbReference type="EMBL" id="JASPKZ010000050">
    <property type="protein sequence ID" value="KAJ9600749.1"/>
    <property type="molecule type" value="Genomic_DNA"/>
</dbReference>
<dbReference type="AlphaFoldDB" id="A0AAD8ESS3"/>
<proteinExistence type="predicted"/>